<dbReference type="Proteomes" id="UP001164250">
    <property type="component" value="Chromosome 15"/>
</dbReference>
<proteinExistence type="predicted"/>
<evidence type="ECO:0000313" key="2">
    <source>
        <dbReference type="Proteomes" id="UP001164250"/>
    </source>
</evidence>
<sequence length="102" mass="11687">MLKKAVKDNNINVVYNDPKLGKFDKSKMFRMVHCAAACVCYPARDRPQMSQILEALEGKLDVKRLTERIKTTFTVERISWDKNKLLEMLKAIIEEDPASSIG</sequence>
<name>A0ACC0ZTB1_9ROSI</name>
<organism evidence="1 2">
    <name type="scientific">Pistacia atlantica</name>
    <dbReference type="NCBI Taxonomy" id="434234"/>
    <lineage>
        <taxon>Eukaryota</taxon>
        <taxon>Viridiplantae</taxon>
        <taxon>Streptophyta</taxon>
        <taxon>Embryophyta</taxon>
        <taxon>Tracheophyta</taxon>
        <taxon>Spermatophyta</taxon>
        <taxon>Magnoliopsida</taxon>
        <taxon>eudicotyledons</taxon>
        <taxon>Gunneridae</taxon>
        <taxon>Pentapetalae</taxon>
        <taxon>rosids</taxon>
        <taxon>malvids</taxon>
        <taxon>Sapindales</taxon>
        <taxon>Anacardiaceae</taxon>
        <taxon>Pistacia</taxon>
    </lineage>
</organism>
<protein>
    <submittedName>
        <fullName evidence="1">Uncharacterized protein</fullName>
    </submittedName>
</protein>
<dbReference type="EMBL" id="CM047910">
    <property type="protein sequence ID" value="KAJ0075309.1"/>
    <property type="molecule type" value="Genomic_DNA"/>
</dbReference>
<reference evidence="2" key="1">
    <citation type="journal article" date="2023" name="G3 (Bethesda)">
        <title>Genome assembly and association tests identify interacting loci associated with vigor, precocity, and sex in interspecific pistachio rootstocks.</title>
        <authorList>
            <person name="Palmer W."/>
            <person name="Jacygrad E."/>
            <person name="Sagayaradj S."/>
            <person name="Cavanaugh K."/>
            <person name="Han R."/>
            <person name="Bertier L."/>
            <person name="Beede B."/>
            <person name="Kafkas S."/>
            <person name="Golino D."/>
            <person name="Preece J."/>
            <person name="Michelmore R."/>
        </authorList>
    </citation>
    <scope>NUCLEOTIDE SEQUENCE [LARGE SCALE GENOMIC DNA]</scope>
</reference>
<evidence type="ECO:0000313" key="1">
    <source>
        <dbReference type="EMBL" id="KAJ0075309.1"/>
    </source>
</evidence>
<comment type="caution">
    <text evidence="1">The sequence shown here is derived from an EMBL/GenBank/DDBJ whole genome shotgun (WGS) entry which is preliminary data.</text>
</comment>
<gene>
    <name evidence="1" type="ORF">Patl1_34202</name>
</gene>
<accession>A0ACC0ZTB1</accession>
<keyword evidence="2" id="KW-1185">Reference proteome</keyword>